<name>A0A6A4HG55_9AGAR</name>
<dbReference type="Proteomes" id="UP000799118">
    <property type="component" value="Unassembled WGS sequence"/>
</dbReference>
<gene>
    <name evidence="2" type="ORF">BT96DRAFT_1021083</name>
</gene>
<evidence type="ECO:0000313" key="3">
    <source>
        <dbReference type="Proteomes" id="UP000799118"/>
    </source>
</evidence>
<accession>A0A6A4HG55</accession>
<dbReference type="InterPro" id="IPR056672">
    <property type="entry name" value="DUF7770"/>
</dbReference>
<dbReference type="EMBL" id="ML769506">
    <property type="protein sequence ID" value="KAE9396886.1"/>
    <property type="molecule type" value="Genomic_DNA"/>
</dbReference>
<sequence>MAFTRSFQFSTLFAITGKTPDDKLSKSDIETVISHLPATIDRIRLVIRERNSRWAKRKFQPANHAVLYLILSIGTRIRFSMEIDEQSPKGTASPGVLVVNSETPSSESLIPVDCLWNREKPVKIFADFIKMLEMLNAQKYIMTEDRQGCRAWQGLCSCLIEAGFFNLSIDNSVLKWTPFSTAPNLSAYRLEDELARKSQARLHQFVRSYFSQKNKKPVFKELSVGVFPEGLPTGKSLLASCQKRIQEEVVANIH</sequence>
<protein>
    <recommendedName>
        <fullName evidence="1">DUF7770 domain-containing protein</fullName>
    </recommendedName>
</protein>
<evidence type="ECO:0000259" key="1">
    <source>
        <dbReference type="Pfam" id="PF24968"/>
    </source>
</evidence>
<dbReference type="AlphaFoldDB" id="A0A6A4HG55"/>
<dbReference type="Pfam" id="PF24968">
    <property type="entry name" value="DUF7770"/>
    <property type="match status" value="1"/>
</dbReference>
<reference evidence="2" key="1">
    <citation type="journal article" date="2019" name="Environ. Microbiol.">
        <title>Fungal ecological strategies reflected in gene transcription - a case study of two litter decomposers.</title>
        <authorList>
            <person name="Barbi F."/>
            <person name="Kohler A."/>
            <person name="Barry K."/>
            <person name="Baskaran P."/>
            <person name="Daum C."/>
            <person name="Fauchery L."/>
            <person name="Ihrmark K."/>
            <person name="Kuo A."/>
            <person name="LaButti K."/>
            <person name="Lipzen A."/>
            <person name="Morin E."/>
            <person name="Grigoriev I.V."/>
            <person name="Henrissat B."/>
            <person name="Lindahl B."/>
            <person name="Martin F."/>
        </authorList>
    </citation>
    <scope>NUCLEOTIDE SEQUENCE</scope>
    <source>
        <strain evidence="2">JB14</strain>
    </source>
</reference>
<feature type="domain" description="DUF7770" evidence="1">
    <location>
        <begin position="50"/>
        <end position="153"/>
    </location>
</feature>
<keyword evidence="3" id="KW-1185">Reference proteome</keyword>
<organism evidence="2 3">
    <name type="scientific">Gymnopus androsaceus JB14</name>
    <dbReference type="NCBI Taxonomy" id="1447944"/>
    <lineage>
        <taxon>Eukaryota</taxon>
        <taxon>Fungi</taxon>
        <taxon>Dikarya</taxon>
        <taxon>Basidiomycota</taxon>
        <taxon>Agaricomycotina</taxon>
        <taxon>Agaricomycetes</taxon>
        <taxon>Agaricomycetidae</taxon>
        <taxon>Agaricales</taxon>
        <taxon>Marasmiineae</taxon>
        <taxon>Omphalotaceae</taxon>
        <taxon>Gymnopus</taxon>
    </lineage>
</organism>
<evidence type="ECO:0000313" key="2">
    <source>
        <dbReference type="EMBL" id="KAE9396886.1"/>
    </source>
</evidence>
<proteinExistence type="predicted"/>